<dbReference type="PROSITE" id="PS50011">
    <property type="entry name" value="PROTEIN_KINASE_DOM"/>
    <property type="match status" value="1"/>
</dbReference>
<dbReference type="EMBL" id="JABELV010000151">
    <property type="protein sequence ID" value="KAG7529399.1"/>
    <property type="molecule type" value="Genomic_DNA"/>
</dbReference>
<feature type="domain" description="Protein kinase" evidence="10">
    <location>
        <begin position="28"/>
        <end position="410"/>
    </location>
</feature>
<name>A0A8K0NNL3_9TREE</name>
<dbReference type="PROSITE" id="PS00107">
    <property type="entry name" value="PROTEIN_KINASE_ATP"/>
    <property type="match status" value="1"/>
</dbReference>
<dbReference type="SUPFAM" id="SSF56112">
    <property type="entry name" value="Protein kinase-like (PK-like)"/>
    <property type="match status" value="1"/>
</dbReference>
<dbReference type="InterPro" id="IPR011009">
    <property type="entry name" value="Kinase-like_dom_sf"/>
</dbReference>
<dbReference type="OrthoDB" id="5979581at2759"/>
<keyword evidence="12" id="KW-1185">Reference proteome</keyword>
<dbReference type="InterPro" id="IPR051334">
    <property type="entry name" value="SRPK"/>
</dbReference>
<dbReference type="GO" id="GO:0050684">
    <property type="term" value="P:regulation of mRNA processing"/>
    <property type="evidence" value="ECO:0007669"/>
    <property type="project" value="TreeGrafter"/>
</dbReference>
<dbReference type="PANTHER" id="PTHR47634:SF9">
    <property type="entry name" value="PROTEIN KINASE DOMAIN-CONTAINING PROTEIN-RELATED"/>
    <property type="match status" value="1"/>
</dbReference>
<sequence>MEEWLKPNLKDLTYLNVSVGQRFKQGRYVIVRKLGWGSFGTVWLARDRKEDNYVALKILTSEATGMCKIGSSDELVYAQQIVDWGPPEDCSPPWKRHIGRCLEVFEHSTEAQVTHACIAMEPLAWDLFELSTRSISSWHLPLKICKNVVRQLLVTLDGIHRDMGVILVDLKPNNILIRPQEVLPIILDELISEPPEVRIENPERYPVGLVRYDSLPLPPTRGASEYNLADPLEIVIVDFGRARKPNQIFPEDIPHLAYRAPEVYLGYPCDTSLDIWAFACVTFWLVTGFHAFDWRFGGWEDSETGLEWGLGDIQLGCMADKFERKIPIEMREKSQYWDKYLNEEGNFLHYNVGSEERNLKEEMIFNNNLEGLPEIPTEEIEGWHKFLLRCFQFQPEARPTAAELLQDPWLTED</sequence>
<evidence type="ECO:0000256" key="6">
    <source>
        <dbReference type="ARBA" id="ARBA00022840"/>
    </source>
</evidence>
<keyword evidence="5" id="KW-0418">Kinase</keyword>
<dbReference type="GO" id="GO:0000245">
    <property type="term" value="P:spliceosomal complex assembly"/>
    <property type="evidence" value="ECO:0007669"/>
    <property type="project" value="TreeGrafter"/>
</dbReference>
<dbReference type="GO" id="GO:0005524">
    <property type="term" value="F:ATP binding"/>
    <property type="evidence" value="ECO:0007669"/>
    <property type="project" value="UniProtKB-UniRule"/>
</dbReference>
<proteinExistence type="predicted"/>
<keyword evidence="2" id="KW-0723">Serine/threonine-protein kinase</keyword>
<evidence type="ECO:0000313" key="12">
    <source>
        <dbReference type="Proteomes" id="UP000812966"/>
    </source>
</evidence>
<evidence type="ECO:0000259" key="10">
    <source>
        <dbReference type="PROSITE" id="PS50011"/>
    </source>
</evidence>
<evidence type="ECO:0000256" key="5">
    <source>
        <dbReference type="ARBA" id="ARBA00022777"/>
    </source>
</evidence>
<gene>
    <name evidence="11" type="ORF">FFLO_05671</name>
</gene>
<organism evidence="11 12">
    <name type="scientific">Filobasidium floriforme</name>
    <dbReference type="NCBI Taxonomy" id="5210"/>
    <lineage>
        <taxon>Eukaryota</taxon>
        <taxon>Fungi</taxon>
        <taxon>Dikarya</taxon>
        <taxon>Basidiomycota</taxon>
        <taxon>Agaricomycotina</taxon>
        <taxon>Tremellomycetes</taxon>
        <taxon>Filobasidiales</taxon>
        <taxon>Filobasidiaceae</taxon>
        <taxon>Filobasidium</taxon>
    </lineage>
</organism>
<reference evidence="11" key="1">
    <citation type="submission" date="2020-04" db="EMBL/GenBank/DDBJ databases">
        <title>Analysis of mating type loci in Filobasidium floriforme.</title>
        <authorList>
            <person name="Nowrousian M."/>
        </authorList>
    </citation>
    <scope>NUCLEOTIDE SEQUENCE</scope>
    <source>
        <strain evidence="11">CBS 6242</strain>
    </source>
</reference>
<evidence type="ECO:0000313" key="11">
    <source>
        <dbReference type="EMBL" id="KAG7529399.1"/>
    </source>
</evidence>
<evidence type="ECO:0000256" key="2">
    <source>
        <dbReference type="ARBA" id="ARBA00022527"/>
    </source>
</evidence>
<keyword evidence="6 9" id="KW-0067">ATP-binding</keyword>
<feature type="binding site" evidence="9">
    <location>
        <position position="57"/>
    </location>
    <ligand>
        <name>ATP</name>
        <dbReference type="ChEBI" id="CHEBI:30616"/>
    </ligand>
</feature>
<comment type="catalytic activity">
    <reaction evidence="8">
        <text>L-seryl-[protein] + ATP = O-phospho-L-seryl-[protein] + ADP + H(+)</text>
        <dbReference type="Rhea" id="RHEA:17989"/>
        <dbReference type="Rhea" id="RHEA-COMP:9863"/>
        <dbReference type="Rhea" id="RHEA-COMP:11604"/>
        <dbReference type="ChEBI" id="CHEBI:15378"/>
        <dbReference type="ChEBI" id="CHEBI:29999"/>
        <dbReference type="ChEBI" id="CHEBI:30616"/>
        <dbReference type="ChEBI" id="CHEBI:83421"/>
        <dbReference type="ChEBI" id="CHEBI:456216"/>
        <dbReference type="EC" id="2.7.11.1"/>
    </reaction>
</comment>
<evidence type="ECO:0000256" key="1">
    <source>
        <dbReference type="ARBA" id="ARBA00012513"/>
    </source>
</evidence>
<keyword evidence="3" id="KW-0808">Transferase</keyword>
<evidence type="ECO:0000256" key="3">
    <source>
        <dbReference type="ARBA" id="ARBA00022679"/>
    </source>
</evidence>
<dbReference type="AlphaFoldDB" id="A0A8K0NNL3"/>
<evidence type="ECO:0000256" key="8">
    <source>
        <dbReference type="ARBA" id="ARBA00048679"/>
    </source>
</evidence>
<dbReference type="Pfam" id="PF00069">
    <property type="entry name" value="Pkinase"/>
    <property type="match status" value="2"/>
</dbReference>
<comment type="catalytic activity">
    <reaction evidence="7">
        <text>L-threonyl-[protein] + ATP = O-phospho-L-threonyl-[protein] + ADP + H(+)</text>
        <dbReference type="Rhea" id="RHEA:46608"/>
        <dbReference type="Rhea" id="RHEA-COMP:11060"/>
        <dbReference type="Rhea" id="RHEA-COMP:11605"/>
        <dbReference type="ChEBI" id="CHEBI:15378"/>
        <dbReference type="ChEBI" id="CHEBI:30013"/>
        <dbReference type="ChEBI" id="CHEBI:30616"/>
        <dbReference type="ChEBI" id="CHEBI:61977"/>
        <dbReference type="ChEBI" id="CHEBI:456216"/>
        <dbReference type="EC" id="2.7.11.1"/>
    </reaction>
</comment>
<dbReference type="SMART" id="SM00220">
    <property type="entry name" value="S_TKc"/>
    <property type="match status" value="1"/>
</dbReference>
<evidence type="ECO:0000256" key="9">
    <source>
        <dbReference type="PROSITE-ProRule" id="PRU10141"/>
    </source>
</evidence>
<evidence type="ECO:0000256" key="7">
    <source>
        <dbReference type="ARBA" id="ARBA00047899"/>
    </source>
</evidence>
<protein>
    <recommendedName>
        <fullName evidence="1">non-specific serine/threonine protein kinase</fullName>
        <ecNumber evidence="1">2.7.11.1</ecNumber>
    </recommendedName>
</protein>
<dbReference type="InterPro" id="IPR017441">
    <property type="entry name" value="Protein_kinase_ATP_BS"/>
</dbReference>
<dbReference type="InterPro" id="IPR000719">
    <property type="entry name" value="Prot_kinase_dom"/>
</dbReference>
<dbReference type="Gene3D" id="1.10.510.10">
    <property type="entry name" value="Transferase(Phosphotransferase) domain 1"/>
    <property type="match status" value="1"/>
</dbReference>
<comment type="caution">
    <text evidence="11">The sequence shown here is derived from an EMBL/GenBank/DDBJ whole genome shotgun (WGS) entry which is preliminary data.</text>
</comment>
<dbReference type="GO" id="GO:0004674">
    <property type="term" value="F:protein serine/threonine kinase activity"/>
    <property type="evidence" value="ECO:0007669"/>
    <property type="project" value="UniProtKB-KW"/>
</dbReference>
<accession>A0A8K0NNL3</accession>
<dbReference type="EC" id="2.7.11.1" evidence="1"/>
<keyword evidence="4 9" id="KW-0547">Nucleotide-binding</keyword>
<dbReference type="Gene3D" id="3.30.200.20">
    <property type="entry name" value="Phosphorylase Kinase, domain 1"/>
    <property type="match status" value="1"/>
</dbReference>
<dbReference type="Proteomes" id="UP000812966">
    <property type="component" value="Unassembled WGS sequence"/>
</dbReference>
<evidence type="ECO:0000256" key="4">
    <source>
        <dbReference type="ARBA" id="ARBA00022741"/>
    </source>
</evidence>
<dbReference type="PANTHER" id="PTHR47634">
    <property type="entry name" value="PROTEIN KINASE DOMAIN-CONTAINING PROTEIN-RELATED"/>
    <property type="match status" value="1"/>
</dbReference>